<dbReference type="Pfam" id="PF12708">
    <property type="entry name" value="Pect-lyase_RHGA_epim"/>
    <property type="match status" value="1"/>
</dbReference>
<evidence type="ECO:0000259" key="1">
    <source>
        <dbReference type="Pfam" id="PF12708"/>
    </source>
</evidence>
<feature type="domain" description="Rhamnogalacturonase A/B/Epimerase-like pectate lyase" evidence="1">
    <location>
        <begin position="53"/>
        <end position="113"/>
    </location>
</feature>
<organism evidence="2 3">
    <name type="scientific">Neoroseomonas terrae</name>
    <dbReference type="NCBI Taxonomy" id="424799"/>
    <lineage>
        <taxon>Bacteria</taxon>
        <taxon>Pseudomonadati</taxon>
        <taxon>Pseudomonadota</taxon>
        <taxon>Alphaproteobacteria</taxon>
        <taxon>Acetobacterales</taxon>
        <taxon>Acetobacteraceae</taxon>
        <taxon>Neoroseomonas</taxon>
    </lineage>
</organism>
<dbReference type="Gene3D" id="2.160.20.10">
    <property type="entry name" value="Single-stranded right-handed beta-helix, Pectin lyase-like"/>
    <property type="match status" value="1"/>
</dbReference>
<dbReference type="RefSeq" id="WP_211869415.1">
    <property type="nucleotide sequence ID" value="NZ_JAAEDI010000014.1"/>
</dbReference>
<reference evidence="3" key="1">
    <citation type="journal article" date="2021" name="Syst. Appl. Microbiol.">
        <title>Roseomonas hellenica sp. nov., isolated from roots of wild-growing Alkanna tinctoria.</title>
        <authorList>
            <person name="Rat A."/>
            <person name="Naranjo H.D."/>
            <person name="Lebbe L."/>
            <person name="Cnockaert M."/>
            <person name="Krigas N."/>
            <person name="Grigoriadou K."/>
            <person name="Maloupa E."/>
            <person name="Willems A."/>
        </authorList>
    </citation>
    <scope>NUCLEOTIDE SEQUENCE [LARGE SCALE GENOMIC DNA]</scope>
    <source>
        <strain evidence="3">LMG 31159</strain>
    </source>
</reference>
<keyword evidence="3" id="KW-1185">Reference proteome</keyword>
<dbReference type="InterPro" id="IPR024535">
    <property type="entry name" value="RHGA/B-epi-like_pectate_lyase"/>
</dbReference>
<comment type="caution">
    <text evidence="2">The sequence shown here is derived from an EMBL/GenBank/DDBJ whole genome shotgun (WGS) entry which is preliminary data.</text>
</comment>
<name>A0ABS5EJF0_9PROT</name>
<evidence type="ECO:0000313" key="3">
    <source>
        <dbReference type="Proteomes" id="UP000698752"/>
    </source>
</evidence>
<dbReference type="InterPro" id="IPR012334">
    <property type="entry name" value="Pectin_lyas_fold"/>
</dbReference>
<sequence length="645" mass="66896">MSDTKISALPSIAAAADTDVLPIVQGSGSAAATRRVSLAQLRGGILADRAYHVRDFGAVGDGTTNDAPAIQAAIDTMATSGGGVLEFGPRSYRIASPVVVNGAAITFQGAGITENPSGTNGTWLRIDSIGFTPFTFTGTAARGCSVRDLGVRQVHSAAQVPGWEPTNYDFVFRVQDCLGGVEFRNMMMVGVNRGIWCDNSGRLNVERLRGQVFTTGIQIDRAYDTCRIQNIHFWPFATADDDVVRWQQQNSDAILLQRTDGVFIDDVFALGARSVLRLTPSASGVTNKVYVGKLYADFALYPIWIESSGVAAQIANLTTQSEIFNAGGASLAGASGIRIDGNNVRLQIGNLRIDDAESNAIRVNGSGNRLDVFSLRVLNYNRLNDGSAAIHLADVPTGTPNAIYLGSPPLLTGGGSGPVLNSGSNGHMTLGAPSGRLDRPGVTLGFENSGLFAPSATEVAVSAAGVEVLRAASTGTLTLGGASGAHGFGVSTPANSVNRVNVAGAVAAGTPSIAVQGNDANIPLALIAKGNATIRLLTRGQTAFEVNATGTPSNYIRTDAAASGGPPRFLAQGGDTNIHLQLSPKGTAYVETTAPLRLPAYTVATLPAAAAFARCLIYVSDGAANRRFAVSDGTSWRWPDGATVS</sequence>
<dbReference type="InterPro" id="IPR011050">
    <property type="entry name" value="Pectin_lyase_fold/virulence"/>
</dbReference>
<dbReference type="Proteomes" id="UP000698752">
    <property type="component" value="Unassembled WGS sequence"/>
</dbReference>
<dbReference type="SUPFAM" id="SSF51126">
    <property type="entry name" value="Pectin lyase-like"/>
    <property type="match status" value="1"/>
</dbReference>
<evidence type="ECO:0000313" key="2">
    <source>
        <dbReference type="EMBL" id="MBR0650742.1"/>
    </source>
</evidence>
<protein>
    <recommendedName>
        <fullName evidence="1">Rhamnogalacturonase A/B/Epimerase-like pectate lyase domain-containing protein</fullName>
    </recommendedName>
</protein>
<proteinExistence type="predicted"/>
<gene>
    <name evidence="2" type="ORF">GXW78_13780</name>
</gene>
<accession>A0ABS5EJF0</accession>
<dbReference type="EMBL" id="JAAEDI010000014">
    <property type="protein sequence ID" value="MBR0650742.1"/>
    <property type="molecule type" value="Genomic_DNA"/>
</dbReference>